<dbReference type="EMBL" id="LR134141">
    <property type="protein sequence ID" value="VEA01985.1"/>
    <property type="molecule type" value="Genomic_DNA"/>
</dbReference>
<keyword evidence="3" id="KW-0500">Molybdenum</keyword>
<dbReference type="InterPro" id="IPR006311">
    <property type="entry name" value="TAT_signal"/>
</dbReference>
<evidence type="ECO:0000256" key="8">
    <source>
        <dbReference type="ARBA" id="ARBA00023004"/>
    </source>
</evidence>
<evidence type="ECO:0000256" key="2">
    <source>
        <dbReference type="ARBA" id="ARBA00022485"/>
    </source>
</evidence>
<evidence type="ECO:0000256" key="9">
    <source>
        <dbReference type="ARBA" id="ARBA00023014"/>
    </source>
</evidence>
<keyword evidence="5" id="KW-0732">Signal</keyword>
<dbReference type="GO" id="GO:0046872">
    <property type="term" value="F:metal ion binding"/>
    <property type="evidence" value="ECO:0007669"/>
    <property type="project" value="UniProtKB-KW"/>
</dbReference>
<dbReference type="SMART" id="SM00926">
    <property type="entry name" value="Molybdop_Fe4S4"/>
    <property type="match status" value="1"/>
</dbReference>
<dbReference type="SUPFAM" id="SSF53706">
    <property type="entry name" value="Formate dehydrogenase/DMSO reductase, domains 1-3"/>
    <property type="match status" value="1"/>
</dbReference>
<keyword evidence="4" id="KW-0479">Metal-binding</keyword>
<evidence type="ECO:0000259" key="10">
    <source>
        <dbReference type="PROSITE" id="PS51669"/>
    </source>
</evidence>
<dbReference type="InterPro" id="IPR006963">
    <property type="entry name" value="Mopterin_OxRdtase_4Fe-4S_dom"/>
</dbReference>
<dbReference type="GO" id="GO:0016491">
    <property type="term" value="F:oxidoreductase activity"/>
    <property type="evidence" value="ECO:0007669"/>
    <property type="project" value="UniProtKB-KW"/>
</dbReference>
<dbReference type="Pfam" id="PF04879">
    <property type="entry name" value="Molybdop_Fe4S4"/>
    <property type="match status" value="1"/>
</dbReference>
<feature type="domain" description="4Fe-4S Mo/W bis-MGD-type" evidence="10">
    <location>
        <begin position="41"/>
        <end position="97"/>
    </location>
</feature>
<evidence type="ECO:0000313" key="11">
    <source>
        <dbReference type="EMBL" id="VEA01985.1"/>
    </source>
</evidence>
<proteinExistence type="predicted"/>
<dbReference type="InterPro" id="IPR019546">
    <property type="entry name" value="TAT_signal_bac_arc"/>
</dbReference>
<reference evidence="11 12" key="1">
    <citation type="submission" date="2018-12" db="EMBL/GenBank/DDBJ databases">
        <authorList>
            <consortium name="Pathogen Informatics"/>
        </authorList>
    </citation>
    <scope>NUCLEOTIDE SEQUENCE [LARGE SCALE GENOMIC DNA]</scope>
    <source>
        <strain evidence="11 12">NCTC5773</strain>
    </source>
</reference>
<protein>
    <submittedName>
        <fullName evidence="11">Thiosulfate reductase</fullName>
    </submittedName>
</protein>
<dbReference type="Proteomes" id="UP000267858">
    <property type="component" value="Chromosome"/>
</dbReference>
<gene>
    <name evidence="11" type="primary">phsA_1</name>
    <name evidence="11" type="ORF">NCTC5773_01932</name>
</gene>
<evidence type="ECO:0000256" key="7">
    <source>
        <dbReference type="ARBA" id="ARBA00023002"/>
    </source>
</evidence>
<dbReference type="PANTHER" id="PTHR43742">
    <property type="entry name" value="TRIMETHYLAMINE-N-OXIDE REDUCTASE"/>
    <property type="match status" value="1"/>
</dbReference>
<dbReference type="NCBIfam" id="TIGR01409">
    <property type="entry name" value="TAT_signal_seq"/>
    <property type="match status" value="1"/>
</dbReference>
<keyword evidence="8" id="KW-0408">Iron</keyword>
<evidence type="ECO:0000256" key="1">
    <source>
        <dbReference type="ARBA" id="ARBA00001942"/>
    </source>
</evidence>
<dbReference type="InterPro" id="IPR050612">
    <property type="entry name" value="Prok_Mopterin_Oxidored"/>
</dbReference>
<keyword evidence="9" id="KW-0411">Iron-sulfur</keyword>
<dbReference type="AlphaFoldDB" id="A0A6D2G620"/>
<comment type="cofactor">
    <cofactor evidence="1">
        <name>Mo-bis(molybdopterin guanine dinucleotide)</name>
        <dbReference type="ChEBI" id="CHEBI:60539"/>
    </cofactor>
</comment>
<evidence type="ECO:0000256" key="6">
    <source>
        <dbReference type="ARBA" id="ARBA00022764"/>
    </source>
</evidence>
<keyword evidence="6" id="KW-0574">Periplasm</keyword>
<keyword evidence="7" id="KW-0560">Oxidoreductase</keyword>
<keyword evidence="2" id="KW-0004">4Fe-4S</keyword>
<dbReference type="PANTHER" id="PTHR43742:SF9">
    <property type="entry name" value="TETRATHIONATE REDUCTASE SUBUNIT A"/>
    <property type="match status" value="1"/>
</dbReference>
<dbReference type="InterPro" id="IPR027467">
    <property type="entry name" value="MopterinOxRdtase_cofactor_BS"/>
</dbReference>
<sequence length="183" mass="19732">MSISRRSFLQGVGIGCSACALGAFPPGALARNPIAGINGKTTLTPSLCEMCSFRCPIQAQVVNNKTVFIQGNPSAPQQGTRVCARGGSGVSLVNDPQRIVKPMKRTGPRGGGEWQVISWQQAYQEIAAKMNAIKAQHGPRPWFSLPNRARSPVIFSIWLLPLVRLIPLLMPQHALPGKPSQQK</sequence>
<dbReference type="InterPro" id="IPR006656">
    <property type="entry name" value="Mopterin_OxRdtase"/>
</dbReference>
<dbReference type="Pfam" id="PF00384">
    <property type="entry name" value="Molybdopterin"/>
    <property type="match status" value="1"/>
</dbReference>
<dbReference type="PROSITE" id="PS00551">
    <property type="entry name" value="MOLYBDOPTERIN_PROK_1"/>
    <property type="match status" value="1"/>
</dbReference>
<evidence type="ECO:0000256" key="5">
    <source>
        <dbReference type="ARBA" id="ARBA00022729"/>
    </source>
</evidence>
<evidence type="ECO:0000256" key="3">
    <source>
        <dbReference type="ARBA" id="ARBA00022505"/>
    </source>
</evidence>
<dbReference type="Gene3D" id="2.20.25.90">
    <property type="entry name" value="ADC-like domains"/>
    <property type="match status" value="1"/>
</dbReference>
<dbReference type="GO" id="GO:0051539">
    <property type="term" value="F:4 iron, 4 sulfur cluster binding"/>
    <property type="evidence" value="ECO:0007669"/>
    <property type="project" value="UniProtKB-KW"/>
</dbReference>
<name>A0A6D2G620_SALER</name>
<dbReference type="PROSITE" id="PS51669">
    <property type="entry name" value="4FE4S_MOW_BIS_MGD"/>
    <property type="match status" value="1"/>
</dbReference>
<evidence type="ECO:0000256" key="4">
    <source>
        <dbReference type="ARBA" id="ARBA00022723"/>
    </source>
</evidence>
<dbReference type="PROSITE" id="PS51318">
    <property type="entry name" value="TAT"/>
    <property type="match status" value="1"/>
</dbReference>
<accession>A0A6D2G620</accession>
<dbReference type="FunFam" id="2.20.25.90:FF:000005">
    <property type="entry name" value="Thiosulfate reductase PhsA"/>
    <property type="match status" value="1"/>
</dbReference>
<dbReference type="Gene3D" id="3.40.50.740">
    <property type="match status" value="1"/>
</dbReference>
<organism evidence="11 12">
    <name type="scientific">Salmonella enterica subsp. salamae</name>
    <dbReference type="NCBI Taxonomy" id="59202"/>
    <lineage>
        <taxon>Bacteria</taxon>
        <taxon>Pseudomonadati</taxon>
        <taxon>Pseudomonadota</taxon>
        <taxon>Gammaproteobacteria</taxon>
        <taxon>Enterobacterales</taxon>
        <taxon>Enterobacteriaceae</taxon>
        <taxon>Salmonella</taxon>
    </lineage>
</organism>
<evidence type="ECO:0000313" key="12">
    <source>
        <dbReference type="Proteomes" id="UP000267858"/>
    </source>
</evidence>